<dbReference type="Proteomes" id="UP000678374">
    <property type="component" value="Unassembled WGS sequence"/>
</dbReference>
<gene>
    <name evidence="3" type="ORF">KAK06_13340</name>
</gene>
<accession>A0A940YL12</accession>
<sequence>MSVRWAWLWRDRAAVFDPQSYANIPEPVDEEPPADQFCDLVLNGGVASGVVYPWALVGLARHYRFRHIGGNSVGAVAATVAAAAEYGRCHGVHRSFEALRRMPADLAQENERGEALMLRLFQPRRPVRRLFKLFVLAVQRYGQPVPPDKEFSSDVKGGVTWLFRTVATVYGWWLPLCLVLIGSPVAAWLLARVHGWLPLQALAGGVALLAVGLALVALLAVLLFLRDLRALADNDYGLCPGNSQDGRSEALVEWMHRGVQLSAGRGEDDPPLSFAELWAAPRGGRPGPGPRPDGGPPDEPGIGLTMFTSNVTQGRPVRLPLDEPLTRLYYLPEEWARIFPPALMRALDRIAVPYAPRSGSDDQEPPPVRVGPHAGGPRHEVPASALRELPTADMPIVVAARLSLCFPLLFELVPVYAMDYETSRPDKAQASSADAGPRRALRRCLLADGGLCANFPVHLFDRAHPRWPTFALLLDRRLQDYKDDAIWLPETHREGQADNWQREVPGAEKPDPNTGRIPERGAFSRLLGVVLGMVLTMKDWNDRVAGRLPIVRNRVLRIALKRGEGQLNIAMRGDVIMRIAHRYGTRGADRLLKRFAPQADGRPSRGWQEQTYVRAVVELRALRRHLARYTEAVRSRSTGQDLAALLDEATRSWPLTPRYPRSTSAPDPTQQATGDPAGRMLTTSERDALLQAVQAVSDLEARLTSLEDQFGPYRAEPMPELRLRPPI</sequence>
<keyword evidence="2" id="KW-0812">Transmembrane</keyword>
<proteinExistence type="predicted"/>
<feature type="compositionally biased region" description="Polar residues" evidence="1">
    <location>
        <begin position="661"/>
        <end position="673"/>
    </location>
</feature>
<evidence type="ECO:0000256" key="1">
    <source>
        <dbReference type="SAM" id="MobiDB-lite"/>
    </source>
</evidence>
<feature type="region of interest" description="Disordered" evidence="1">
    <location>
        <begin position="355"/>
        <end position="378"/>
    </location>
</feature>
<comment type="caution">
    <text evidence="3">The sequence shown here is derived from an EMBL/GenBank/DDBJ whole genome shotgun (WGS) entry which is preliminary data.</text>
</comment>
<evidence type="ECO:0000313" key="4">
    <source>
        <dbReference type="Proteomes" id="UP000678374"/>
    </source>
</evidence>
<feature type="compositionally biased region" description="Pro residues" evidence="1">
    <location>
        <begin position="287"/>
        <end position="299"/>
    </location>
</feature>
<dbReference type="Gene3D" id="3.40.1090.10">
    <property type="entry name" value="Cytosolic phospholipase A2 catalytic domain"/>
    <property type="match status" value="1"/>
</dbReference>
<dbReference type="InterPro" id="IPR016035">
    <property type="entry name" value="Acyl_Trfase/lysoPLipase"/>
</dbReference>
<name>A0A940YL12_9BURK</name>
<organism evidence="3 4">
    <name type="scientific">Ideonella aquatica</name>
    <dbReference type="NCBI Taxonomy" id="2824119"/>
    <lineage>
        <taxon>Bacteria</taxon>
        <taxon>Pseudomonadati</taxon>
        <taxon>Pseudomonadota</taxon>
        <taxon>Betaproteobacteria</taxon>
        <taxon>Burkholderiales</taxon>
        <taxon>Sphaerotilaceae</taxon>
        <taxon>Ideonella</taxon>
    </lineage>
</organism>
<keyword evidence="2" id="KW-0472">Membrane</keyword>
<dbReference type="SUPFAM" id="SSF52151">
    <property type="entry name" value="FabD/lysophospholipase-like"/>
    <property type="match status" value="1"/>
</dbReference>
<evidence type="ECO:0000313" key="3">
    <source>
        <dbReference type="EMBL" id="MBQ0959931.1"/>
    </source>
</evidence>
<dbReference type="EMBL" id="JAGQDE010000011">
    <property type="protein sequence ID" value="MBQ0959931.1"/>
    <property type="molecule type" value="Genomic_DNA"/>
</dbReference>
<evidence type="ECO:0008006" key="5">
    <source>
        <dbReference type="Google" id="ProtNLM"/>
    </source>
</evidence>
<protein>
    <recommendedName>
        <fullName evidence="5">PNPLA domain-containing protein</fullName>
    </recommendedName>
</protein>
<reference evidence="3" key="1">
    <citation type="submission" date="2021-04" db="EMBL/GenBank/DDBJ databases">
        <title>The genome sequence of Ideonella sp. 4Y11.</title>
        <authorList>
            <person name="Liu Y."/>
        </authorList>
    </citation>
    <scope>NUCLEOTIDE SEQUENCE</scope>
    <source>
        <strain evidence="3">4Y11</strain>
    </source>
</reference>
<feature type="transmembrane region" description="Helical" evidence="2">
    <location>
        <begin position="202"/>
        <end position="225"/>
    </location>
</feature>
<keyword evidence="4" id="KW-1185">Reference proteome</keyword>
<keyword evidence="2" id="KW-1133">Transmembrane helix</keyword>
<feature type="region of interest" description="Disordered" evidence="1">
    <location>
        <begin position="654"/>
        <end position="679"/>
    </location>
</feature>
<feature type="region of interest" description="Disordered" evidence="1">
    <location>
        <begin position="278"/>
        <end position="307"/>
    </location>
</feature>
<dbReference type="AlphaFoldDB" id="A0A940YL12"/>
<feature type="transmembrane region" description="Helical" evidence="2">
    <location>
        <begin position="170"/>
        <end position="190"/>
    </location>
</feature>
<evidence type="ECO:0000256" key="2">
    <source>
        <dbReference type="SAM" id="Phobius"/>
    </source>
</evidence>
<dbReference type="RefSeq" id="WP_210802612.1">
    <property type="nucleotide sequence ID" value="NZ_JAGQDE010000011.1"/>
</dbReference>